<organism evidence="2 3">
    <name type="scientific">Rhodanobacter ginsenosidimutans</name>
    <dbReference type="NCBI Taxonomy" id="490571"/>
    <lineage>
        <taxon>Bacteria</taxon>
        <taxon>Pseudomonadati</taxon>
        <taxon>Pseudomonadota</taxon>
        <taxon>Gammaproteobacteria</taxon>
        <taxon>Lysobacterales</taxon>
        <taxon>Rhodanobacteraceae</taxon>
        <taxon>Rhodanobacter</taxon>
    </lineage>
</organism>
<reference evidence="3" key="1">
    <citation type="journal article" date="2019" name="Int. J. Syst. Evol. Microbiol.">
        <title>The Global Catalogue of Microorganisms (GCM) 10K type strain sequencing project: providing services to taxonomists for standard genome sequencing and annotation.</title>
        <authorList>
            <consortium name="The Broad Institute Genomics Platform"/>
            <consortium name="The Broad Institute Genome Sequencing Center for Infectious Disease"/>
            <person name="Wu L."/>
            <person name="Ma J."/>
        </authorList>
    </citation>
    <scope>NUCLEOTIDE SEQUENCE [LARGE SCALE GENOMIC DNA]</scope>
    <source>
        <strain evidence="3">KACC 12822</strain>
    </source>
</reference>
<evidence type="ECO:0000313" key="2">
    <source>
        <dbReference type="EMBL" id="MFC5439114.1"/>
    </source>
</evidence>
<protein>
    <recommendedName>
        <fullName evidence="4">KfrA N-terminal DNA-binding domain-containing protein</fullName>
    </recommendedName>
</protein>
<accession>A0ABW0JSL4</accession>
<keyword evidence="3" id="KW-1185">Reference proteome</keyword>
<sequence length="124" mass="13460">MPESLDPLLVDAMESLLLPCGRVIGQAIADEVEGLAAKGMLRASPLKLAASLRDRASAGTFTPRAGLEVAMKRAAAEKKRMEENRKAQANADRLAKERDSDGLERREAARVKAMEELKKRGFVA</sequence>
<feature type="compositionally biased region" description="Basic and acidic residues" evidence="1">
    <location>
        <begin position="93"/>
        <end position="106"/>
    </location>
</feature>
<feature type="region of interest" description="Disordered" evidence="1">
    <location>
        <begin position="78"/>
        <end position="106"/>
    </location>
</feature>
<dbReference type="Proteomes" id="UP001596018">
    <property type="component" value="Unassembled WGS sequence"/>
</dbReference>
<comment type="caution">
    <text evidence="2">The sequence shown here is derived from an EMBL/GenBank/DDBJ whole genome shotgun (WGS) entry which is preliminary data.</text>
</comment>
<name>A0ABW0JSL4_9GAMM</name>
<gene>
    <name evidence="2" type="ORF">ACFPK0_03685</name>
</gene>
<evidence type="ECO:0000313" key="3">
    <source>
        <dbReference type="Proteomes" id="UP001596018"/>
    </source>
</evidence>
<dbReference type="EMBL" id="JBHSMM010000001">
    <property type="protein sequence ID" value="MFC5439114.1"/>
    <property type="molecule type" value="Genomic_DNA"/>
</dbReference>
<evidence type="ECO:0000256" key="1">
    <source>
        <dbReference type="SAM" id="MobiDB-lite"/>
    </source>
</evidence>
<dbReference type="RefSeq" id="WP_377340322.1">
    <property type="nucleotide sequence ID" value="NZ_JALBWS010000015.1"/>
</dbReference>
<evidence type="ECO:0008006" key="4">
    <source>
        <dbReference type="Google" id="ProtNLM"/>
    </source>
</evidence>
<proteinExistence type="predicted"/>